<evidence type="ECO:0008006" key="4">
    <source>
        <dbReference type="Google" id="ProtNLM"/>
    </source>
</evidence>
<reference evidence="2 3" key="1">
    <citation type="journal article" date="2014" name="Genome Announc.">
        <title>Genome Sequence of a Presumptive Mannheimia haemolytica Strain with an A1/A6-Cross-Reactive Serotype from a White-Tailed Deer (Odocoileus virginianus).</title>
        <authorList>
            <person name="Lawrence P.K."/>
            <person name="Bey R.F."/>
            <person name="Wiener B."/>
            <person name="Kittichotirat W."/>
            <person name="Bumgarner R.E."/>
        </authorList>
    </citation>
    <scope>NUCLEOTIDE SEQUENCE [LARGE SCALE GENOMIC DNA]</scope>
    <source>
        <strain evidence="2 3">PKL10</strain>
    </source>
</reference>
<dbReference type="RefSeq" id="WP_042803364.1">
    <property type="nucleotide sequence ID" value="NZ_AVSP01000004.1"/>
</dbReference>
<sequence length="158" mass="17551">MNKLWIALTLAIAANYSTAAAEKKVTEPKPFEGKPSVVLQVFDVSSQIARPITGNTLSISKKQSRLCWSSVNLPVQNKTMVVEAFYAPNALTLVSPGSKIDSSPDKKNHTIVTEINNMGNQNVNRCWGFDKTDPIGKYKMEVQINDYIFKGLEFEIVK</sequence>
<keyword evidence="3" id="KW-1185">Reference proteome</keyword>
<dbReference type="STRING" id="1122190.GCA_000621105_00510"/>
<gene>
    <name evidence="2" type="ORF">AK33_08190</name>
</gene>
<evidence type="ECO:0000313" key="3">
    <source>
        <dbReference type="Proteomes" id="UP000054123"/>
    </source>
</evidence>
<dbReference type="PATRIC" id="fig|1450449.3.peg.1624"/>
<proteinExistence type="predicted"/>
<feature type="chain" id="PRO_5001462042" description="DUF3859 domain-containing protein" evidence="1">
    <location>
        <begin position="20"/>
        <end position="158"/>
    </location>
</feature>
<organism evidence="2 3">
    <name type="scientific">Mannheimia granulomatis</name>
    <dbReference type="NCBI Taxonomy" id="85402"/>
    <lineage>
        <taxon>Bacteria</taxon>
        <taxon>Pseudomonadati</taxon>
        <taxon>Pseudomonadota</taxon>
        <taxon>Gammaproteobacteria</taxon>
        <taxon>Pasteurellales</taxon>
        <taxon>Pasteurellaceae</taxon>
        <taxon>Mannheimia</taxon>
    </lineage>
</organism>
<feature type="signal peptide" evidence="1">
    <location>
        <begin position="1"/>
        <end position="19"/>
    </location>
</feature>
<protein>
    <recommendedName>
        <fullName evidence="4">DUF3859 domain-containing protein</fullName>
    </recommendedName>
</protein>
<evidence type="ECO:0000256" key="1">
    <source>
        <dbReference type="SAM" id="SignalP"/>
    </source>
</evidence>
<keyword evidence="1" id="KW-0732">Signal</keyword>
<dbReference type="AlphaFoldDB" id="A0A011MHX1"/>
<dbReference type="EMBL" id="JANJ01000005">
    <property type="protein sequence ID" value="EXI62076.1"/>
    <property type="molecule type" value="Genomic_DNA"/>
</dbReference>
<evidence type="ECO:0000313" key="2">
    <source>
        <dbReference type="EMBL" id="EXI62076.1"/>
    </source>
</evidence>
<dbReference type="OrthoDB" id="8613971at2"/>
<accession>A0A011MHX1</accession>
<comment type="caution">
    <text evidence="2">The sequence shown here is derived from an EMBL/GenBank/DDBJ whole genome shotgun (WGS) entry which is preliminary data.</text>
</comment>
<dbReference type="Proteomes" id="UP000054123">
    <property type="component" value="Unassembled WGS sequence"/>
</dbReference>
<name>A0A011MHX1_9PAST</name>